<sequence>MEREYSVNFGQYNTWSDWHLTPAERPIVVPPTEKTHNIDLPGGSGVIDAAQALTGYPVFNMREGSWDFYVENDIEPFMTIYSKVMAALQGKRLRVSLEEDAAYFYEGRCWVDNPKQSNGHTILTINYSFNPYKHKFADIGKVVKIAVNGSATIFSGSVSNYTGEPICPKFGIELSSGDAMSIEFTTSSRRYTTSLAKGTWVDPIIMLIPGETTSIVAKGYGTVSLQAIGGWL</sequence>
<accession>A0A2A7AXQ8</accession>
<evidence type="ECO:0000313" key="2">
    <source>
        <dbReference type="Proteomes" id="UP000220480"/>
    </source>
</evidence>
<gene>
    <name evidence="1" type="ORF">CGS59_09460</name>
</gene>
<dbReference type="Proteomes" id="UP000220480">
    <property type="component" value="Unassembled WGS sequence"/>
</dbReference>
<organism evidence="1 2">
    <name type="scientific">Faecalibacterium prausnitzii</name>
    <dbReference type="NCBI Taxonomy" id="853"/>
    <lineage>
        <taxon>Bacteria</taxon>
        <taxon>Bacillati</taxon>
        <taxon>Bacillota</taxon>
        <taxon>Clostridia</taxon>
        <taxon>Eubacteriales</taxon>
        <taxon>Oscillospiraceae</taxon>
        <taxon>Faecalibacterium</taxon>
    </lineage>
</organism>
<reference evidence="1 2" key="1">
    <citation type="journal article" date="2017" name="Front. Microbiol.">
        <title>New Insights into the Diversity of the Genus Faecalibacterium.</title>
        <authorList>
            <person name="Benevides L."/>
            <person name="Burman S."/>
            <person name="Martin R."/>
            <person name="Robert V."/>
            <person name="Thomas M."/>
            <person name="Miquel S."/>
            <person name="Chain F."/>
            <person name="Sokol H."/>
            <person name="Bermudez-Humaran L.G."/>
            <person name="Morrison M."/>
            <person name="Langella P."/>
            <person name="Azevedo V.A."/>
            <person name="Chatel J.M."/>
            <person name="Soares S."/>
        </authorList>
    </citation>
    <scope>NUCLEOTIDE SEQUENCE [LARGE SCALE GENOMIC DNA]</scope>
    <source>
        <strain evidence="1 2">CNCM I 4644</strain>
    </source>
</reference>
<comment type="caution">
    <text evidence="1">The sequence shown here is derived from an EMBL/GenBank/DDBJ whole genome shotgun (WGS) entry which is preliminary data.</text>
</comment>
<dbReference type="EMBL" id="NMTZ01000020">
    <property type="protein sequence ID" value="PDX83828.1"/>
    <property type="molecule type" value="Genomic_DNA"/>
</dbReference>
<name>A0A2A7AXQ8_9FIRM</name>
<proteinExistence type="predicted"/>
<evidence type="ECO:0000313" key="1">
    <source>
        <dbReference type="EMBL" id="PDX83828.1"/>
    </source>
</evidence>
<dbReference type="AlphaFoldDB" id="A0A2A7AXQ8"/>
<dbReference type="RefSeq" id="WP_097779751.1">
    <property type="nucleotide sequence ID" value="NZ_NMTZ01000020.1"/>
</dbReference>
<protein>
    <submittedName>
        <fullName evidence="1">Uncharacterized protein</fullName>
    </submittedName>
</protein>